<accession>A0A7C4NMM1</accession>
<sequence>MNIKKEARLLLISELDGYIVATVIRGYAGIEGIVVFNSCTELQEALKLGKGLLAEVNYVVSGFDLCKNMNIRSISTIDIEDKDVEEAIKETAKIISLMKLRYLQSRLLLNVE</sequence>
<protein>
    <submittedName>
        <fullName evidence="2">Uncharacterized protein</fullName>
    </submittedName>
</protein>
<comment type="caution">
    <text evidence="2">The sequence shown here is derived from an EMBL/GenBank/DDBJ whole genome shotgun (WGS) entry which is preliminary data.</text>
</comment>
<proteinExistence type="predicted"/>
<dbReference type="EMBL" id="DTBD01000039">
    <property type="protein sequence ID" value="HGQ64527.1"/>
    <property type="molecule type" value="Genomic_DNA"/>
</dbReference>
<organism evidence="2">
    <name type="scientific">Ignisphaera aggregans</name>
    <dbReference type="NCBI Taxonomy" id="334771"/>
    <lineage>
        <taxon>Archaea</taxon>
        <taxon>Thermoproteota</taxon>
        <taxon>Thermoprotei</taxon>
        <taxon>Desulfurococcales</taxon>
        <taxon>Desulfurococcaceae</taxon>
        <taxon>Ignisphaera</taxon>
    </lineage>
</organism>
<gene>
    <name evidence="2" type="ORF">ENU08_04710</name>
    <name evidence="1" type="ORF">ENU41_01670</name>
</gene>
<dbReference type="EMBL" id="DTCK01000010">
    <property type="protein sequence ID" value="HGQ35373.1"/>
    <property type="molecule type" value="Genomic_DNA"/>
</dbReference>
<reference evidence="2" key="1">
    <citation type="journal article" date="2020" name="mSystems">
        <title>Genome- and Community-Level Interaction Insights into Carbon Utilization and Element Cycling Functions of Hydrothermarchaeota in Hydrothermal Sediment.</title>
        <authorList>
            <person name="Zhou Z."/>
            <person name="Liu Y."/>
            <person name="Xu W."/>
            <person name="Pan J."/>
            <person name="Luo Z.H."/>
            <person name="Li M."/>
        </authorList>
    </citation>
    <scope>NUCLEOTIDE SEQUENCE [LARGE SCALE GENOMIC DNA]</scope>
    <source>
        <strain evidence="2">SpSt-637</strain>
        <strain evidence="1">SpSt-667</strain>
    </source>
</reference>
<dbReference type="AlphaFoldDB" id="A0A7C4NMM1"/>
<evidence type="ECO:0000313" key="1">
    <source>
        <dbReference type="EMBL" id="HGQ35373.1"/>
    </source>
</evidence>
<evidence type="ECO:0000313" key="2">
    <source>
        <dbReference type="EMBL" id="HGQ64527.1"/>
    </source>
</evidence>
<name>A0A7C4NMM1_9CREN</name>